<evidence type="ECO:0000256" key="2">
    <source>
        <dbReference type="SAM" id="MobiDB-lite"/>
    </source>
</evidence>
<dbReference type="VEuPathDB" id="PlasmoDB:PVW1_130030000"/>
<protein>
    <submittedName>
        <fullName evidence="3">Uncharacterized protein</fullName>
    </submittedName>
</protein>
<feature type="compositionally biased region" description="Basic and acidic residues" evidence="2">
    <location>
        <begin position="288"/>
        <end position="299"/>
    </location>
</feature>
<dbReference type="EMBL" id="LT615251">
    <property type="protein sequence ID" value="SCO69340.1"/>
    <property type="molecule type" value="Genomic_DNA"/>
</dbReference>
<sequence>MMNREKDTQLLEDKRLLEDRLREELQRLRGYSIVQRVLSPLLQAEKEANGGVKKKKGILYSQIESKYIGKILYDAFCHSRGAGRYGKGPPLDHSSPLCCVKRRIHIAKGSKELVVSWTDGGIPSETAFQLISREKDFFIFLKIIHYVKKEPLGGEADGAAEGALSPRIVFLYDGATPGRGGTGQREEERHGGRCTDGALAHVENSSLALSANTQGVAASCEPHSGSAANAKRKAPPKGDAKKFVDRHLLLVHYRSHLKVPLSPFLNSLTRATCKHPQIRFDSISTATEEQHRGCDERGDGPTLATPHGRSSKRRGAKCTSESSHWGGRRITADLQNGVRGKLCQSKRDFPPAEGYDHPDSHTDGDIANEGDMVHSWVRPLPGRQTRCLKFCRLPKGTNCLEQICHLLPAQTSHIHIFTSKIEREKEIFLTFHNMSKRFFLFASPLLGLFNGDHCQVVCLASDSRECTTPKGSTPKGITPKGSTPHVITPFLEELSHSIRSLYSEKKKLIRRLQKYLANRTLKGYLNFRRFDKHPQKEERIYSYTFYDLTDNFFLTMGENSPEGVAGGARRRSPKNPSQGLPNLLQKIEPILTQCSHFNPKVDVHFAKRRLEKVCVNVTDVLTWCRQFRASIRWRKRRECICVYFVRKDFPPVISPKGSGTNGPVVECSKVYSCVPSPLHSSDMNEGTTPQEKNPLQRVQSVYAFQILSPRGRIFKMTRRVCSLLFSLAHKMGKFPTLDHLHMLRHVHHVVGAFPYLYVCYSQEGGSIGGGTSTGGKRDGIGQLSLVHFSPYMEGLQHLKRRRKKALRRVLLKEGEFPFLLKMHKLLLFFYLYVLGKMRLTWLHRARGSGGGKEPREEAVCKEAHKEETPPPSLLQSRFDEFVKQIKGEKWKEKIHLHVRNCVEVLLKRDEKGAHTGEETSDRSNSLEGGARGAKGTLTNSFISKPVCMDEHFLGGAEASPAGGRGDREVDHEGVLSAGRSTAANVANNDPPLDNHGNSHTTQRSGGAHAAKDDHANFFKLRNMKKTVRILGTALMNRMAEKLYDGGALLNVNAHREELLRIVSQFEEDAKGVLCAVREASSPRGGILTPSQDDRGDPPPSLNGEEVHRLLHHICKKKRVNKKLSIFNIPRWCTGGGKLRHVGRTKVNNKVVRSFFQLEKSPHEKRLPLEELLQRGSGSGTYKVALKYLVHFVNGHITFGVNIFSKDHQQWGHSKSRVYFLNVCKNDVIKNMLIERTIHFLEDLLTYVQENLPFLESERVHAPKGYHFPYNVCKICCYELKPGKCEMRKMYQVQPGGEFYVHLFTLTSQATVFLYSTGGGSGGGSGGSGSGGGRDLCNPFFVKFFQRSKLYDAFVESAHGGT</sequence>
<feature type="coiled-coil region" evidence="1">
    <location>
        <begin position="491"/>
        <end position="518"/>
    </location>
</feature>
<feature type="region of interest" description="Disordered" evidence="2">
    <location>
        <begin position="218"/>
        <end position="239"/>
    </location>
</feature>
<accession>A0A1G4H396</accession>
<feature type="compositionally biased region" description="Basic and acidic residues" evidence="2">
    <location>
        <begin position="912"/>
        <end position="921"/>
    </location>
</feature>
<feature type="compositionally biased region" description="Polar residues" evidence="2">
    <location>
        <begin position="995"/>
        <end position="1004"/>
    </location>
</feature>
<feature type="region of interest" description="Disordered" evidence="2">
    <location>
        <begin position="980"/>
        <end position="1009"/>
    </location>
</feature>
<dbReference type="VEuPathDB" id="PlasmoDB:PVPAM_130038500"/>
<feature type="region of interest" description="Disordered" evidence="2">
    <location>
        <begin position="912"/>
        <end position="937"/>
    </location>
</feature>
<gene>
    <name evidence="3" type="ORF">PVT01_130028300</name>
</gene>
<dbReference type="Proteomes" id="UP000196402">
    <property type="component" value="Chromosome 13"/>
</dbReference>
<feature type="region of interest" description="Disordered" evidence="2">
    <location>
        <begin position="284"/>
        <end position="324"/>
    </location>
</feature>
<keyword evidence="1" id="KW-0175">Coiled coil</keyword>
<feature type="region of interest" description="Disordered" evidence="2">
    <location>
        <begin position="1082"/>
        <end position="1102"/>
    </location>
</feature>
<organism evidence="3 4">
    <name type="scientific">Plasmodium vivax</name>
    <name type="common">malaria parasite P. vivax</name>
    <dbReference type="NCBI Taxonomy" id="5855"/>
    <lineage>
        <taxon>Eukaryota</taxon>
        <taxon>Sar</taxon>
        <taxon>Alveolata</taxon>
        <taxon>Apicomplexa</taxon>
        <taxon>Aconoidasida</taxon>
        <taxon>Haemosporida</taxon>
        <taxon>Plasmodiidae</taxon>
        <taxon>Plasmodium</taxon>
        <taxon>Plasmodium (Plasmodium)</taxon>
    </lineage>
</organism>
<evidence type="ECO:0000313" key="3">
    <source>
        <dbReference type="EMBL" id="SCO69340.1"/>
    </source>
</evidence>
<reference evidence="3 4" key="1">
    <citation type="submission" date="2016-07" db="EMBL/GenBank/DDBJ databases">
        <authorList>
            <consortium name="Pathogen Informatics"/>
        </authorList>
    </citation>
    <scope>NUCLEOTIDE SEQUENCE [LARGE SCALE GENOMIC DNA]</scope>
</reference>
<evidence type="ECO:0000256" key="1">
    <source>
        <dbReference type="SAM" id="Coils"/>
    </source>
</evidence>
<evidence type="ECO:0000313" key="4">
    <source>
        <dbReference type="Proteomes" id="UP000196402"/>
    </source>
</evidence>
<name>A0A1G4H396_PLAVI</name>
<dbReference type="VEuPathDB" id="PlasmoDB:PVX_085203"/>
<dbReference type="VEuPathDB" id="PlasmoDB:PVP01_1322700"/>
<proteinExistence type="predicted"/>